<organism evidence="2 3">
    <name type="scientific">Gulo gulo</name>
    <name type="common">Wolverine</name>
    <name type="synonym">Gluton</name>
    <dbReference type="NCBI Taxonomy" id="48420"/>
    <lineage>
        <taxon>Eukaryota</taxon>
        <taxon>Metazoa</taxon>
        <taxon>Chordata</taxon>
        <taxon>Craniata</taxon>
        <taxon>Vertebrata</taxon>
        <taxon>Euteleostomi</taxon>
        <taxon>Mammalia</taxon>
        <taxon>Eutheria</taxon>
        <taxon>Laurasiatheria</taxon>
        <taxon>Carnivora</taxon>
        <taxon>Caniformia</taxon>
        <taxon>Musteloidea</taxon>
        <taxon>Mustelidae</taxon>
        <taxon>Guloninae</taxon>
        <taxon>Gulo</taxon>
    </lineage>
</organism>
<evidence type="ECO:0000313" key="3">
    <source>
        <dbReference type="Proteomes" id="UP000269945"/>
    </source>
</evidence>
<protein>
    <submittedName>
        <fullName evidence="2">Uncharacterized protein</fullName>
    </submittedName>
</protein>
<feature type="non-terminal residue" evidence="2">
    <location>
        <position position="1"/>
    </location>
</feature>
<evidence type="ECO:0000256" key="1">
    <source>
        <dbReference type="SAM" id="MobiDB-lite"/>
    </source>
</evidence>
<proteinExistence type="predicted"/>
<dbReference type="EMBL" id="CYRY02006600">
    <property type="protein sequence ID" value="VCW71631.1"/>
    <property type="molecule type" value="Genomic_DNA"/>
</dbReference>
<keyword evidence="3" id="KW-1185">Reference proteome</keyword>
<evidence type="ECO:0000313" key="2">
    <source>
        <dbReference type="EMBL" id="VCW71631.1"/>
    </source>
</evidence>
<feature type="compositionally biased region" description="Polar residues" evidence="1">
    <location>
        <begin position="58"/>
        <end position="73"/>
    </location>
</feature>
<comment type="caution">
    <text evidence="2">The sequence shown here is derived from an EMBL/GenBank/DDBJ whole genome shotgun (WGS) entry which is preliminary data.</text>
</comment>
<name>A0A9X9PXE9_GULGU</name>
<feature type="non-terminal residue" evidence="2">
    <location>
        <position position="94"/>
    </location>
</feature>
<reference evidence="2 3" key="1">
    <citation type="submission" date="2018-10" db="EMBL/GenBank/DDBJ databases">
        <authorList>
            <person name="Ekblom R."/>
            <person name="Jareborg N."/>
        </authorList>
    </citation>
    <scope>NUCLEOTIDE SEQUENCE [LARGE SCALE GENOMIC DNA]</scope>
    <source>
        <tissue evidence="2">Muscle</tissue>
    </source>
</reference>
<accession>A0A9X9PXE9</accession>
<dbReference type="AlphaFoldDB" id="A0A9X9PXE9"/>
<gene>
    <name evidence="2" type="ORF">BN2614_LOCUS4</name>
</gene>
<feature type="region of interest" description="Disordered" evidence="1">
    <location>
        <begin position="1"/>
        <end position="21"/>
    </location>
</feature>
<dbReference type="Proteomes" id="UP000269945">
    <property type="component" value="Unassembled WGS sequence"/>
</dbReference>
<feature type="region of interest" description="Disordered" evidence="1">
    <location>
        <begin position="47"/>
        <end position="94"/>
    </location>
</feature>
<sequence>GPQGASGPVSLASSVPASSSDGTPVCLCALPPAGSLPLLLQTLVGGGPDGTICETAESGRSPNPHTGQPSSLPCQALAQSPPKRKMLQLNEGST</sequence>